<dbReference type="GO" id="GO:0042799">
    <property type="term" value="F:histone H4K20 methyltransferase activity"/>
    <property type="evidence" value="ECO:0007669"/>
    <property type="project" value="TreeGrafter"/>
</dbReference>
<dbReference type="InterPro" id="IPR001214">
    <property type="entry name" value="SET_dom"/>
</dbReference>
<protein>
    <recommendedName>
        <fullName evidence="1">SET domain-containing protein</fullName>
    </recommendedName>
</protein>
<sequence length="556" mass="65319">MKENRLQEIIEKKKIFKMKCTASLDNEDKSQVKILNSRNKYWKYEQDDFHEEGWDEELGIPRVIRSEVENLMQGRALYIRNASHYGQRRLDSTLSKSIIMEKGEVDIDSFDFKVSLVTRTHNFENIKHENSKINLSKELLNLNTKDLPKHSDESLAALTDEALQEESTCTALYPSEYSGKWEVEYFQVFHFITLKKSLNCLLNLSKSEKLFVSYFSDVKISQYCPTIFWNIVRIFHGEIDLGIIEIFSSIPPALLKRRRNTFETKFNLNQNLRSSLTKKSNKNHQKLRENKDIFYELSQKLIQDLNSKIPYFERNGIEYFTDSKFLDLKHKNKEFINNSELEINFTPNNEIEQSNIENQISRRSSKRVSFGANSEISIIEATIDMNYKVIHLPIYNYSEKWKKIIYKYCILNEIHSCTLIKKDAFKGRCVIAGSLIRKDDFVLEYKGNLITQLNEAKELEEKYALSNRGCYMYYFKANDKNYCIDATEECLEFGPGRLINHSRKNPNIITKVLVIENTPRLFFVSKRDIMCGEELLFDYGDNNPISTLHNPWLVNS</sequence>
<dbReference type="VEuPathDB" id="CryptoDB:CHUDEA4_370"/>
<dbReference type="PANTHER" id="PTHR46167">
    <property type="entry name" value="N-LYSINE METHYLTRANSFERASE KMT5A"/>
    <property type="match status" value="1"/>
</dbReference>
<name>A0A0S4TEU8_CRYHO</name>
<dbReference type="VEuPathDB" id="CryptoDB:GY17_00003190"/>
<dbReference type="GO" id="GO:0005700">
    <property type="term" value="C:polytene chromosome"/>
    <property type="evidence" value="ECO:0007669"/>
    <property type="project" value="TreeGrafter"/>
</dbReference>
<dbReference type="OrthoDB" id="339390at2759"/>
<gene>
    <name evidence="2" type="ORF">CHUDEA4_370</name>
</gene>
<dbReference type="GO" id="GO:0006357">
    <property type="term" value="P:regulation of transcription by RNA polymerase II"/>
    <property type="evidence" value="ECO:0007669"/>
    <property type="project" value="TreeGrafter"/>
</dbReference>
<proteinExistence type="predicted"/>
<dbReference type="PANTHER" id="PTHR46167:SF1">
    <property type="entry name" value="N-LYSINE METHYLTRANSFERASE KMT5A"/>
    <property type="match status" value="1"/>
</dbReference>
<dbReference type="VEuPathDB" id="CryptoDB:Chro.40051"/>
<dbReference type="Pfam" id="PF00856">
    <property type="entry name" value="SET"/>
    <property type="match status" value="1"/>
</dbReference>
<dbReference type="SUPFAM" id="SSF82199">
    <property type="entry name" value="SET domain"/>
    <property type="match status" value="1"/>
</dbReference>
<organism evidence="2">
    <name type="scientific">Cryptosporidium hominis</name>
    <dbReference type="NCBI Taxonomy" id="237895"/>
    <lineage>
        <taxon>Eukaryota</taxon>
        <taxon>Sar</taxon>
        <taxon>Alveolata</taxon>
        <taxon>Apicomplexa</taxon>
        <taxon>Conoidasida</taxon>
        <taxon>Coccidia</taxon>
        <taxon>Eucoccidiorida</taxon>
        <taxon>Eimeriorina</taxon>
        <taxon>Cryptosporidiidae</taxon>
        <taxon>Cryptosporidium</taxon>
    </lineage>
</organism>
<dbReference type="GO" id="GO:0005634">
    <property type="term" value="C:nucleus"/>
    <property type="evidence" value="ECO:0007669"/>
    <property type="project" value="TreeGrafter"/>
</dbReference>
<accession>A0A0S4TEU8</accession>
<dbReference type="Gene3D" id="2.170.270.10">
    <property type="entry name" value="SET domain"/>
    <property type="match status" value="1"/>
</dbReference>
<dbReference type="InterPro" id="IPR051760">
    <property type="entry name" value="KMT5A"/>
</dbReference>
<dbReference type="PROSITE" id="PS50280">
    <property type="entry name" value="SET"/>
    <property type="match status" value="1"/>
</dbReference>
<reference evidence="2" key="1">
    <citation type="submission" date="2015-08" db="EMBL/GenBank/DDBJ databases">
        <authorList>
            <person name="Babu N.S."/>
            <person name="Beckwith C.J."/>
            <person name="Beseler K.G."/>
            <person name="Brison A."/>
            <person name="Carone J.V."/>
            <person name="Caskin T.P."/>
            <person name="Diamond M."/>
            <person name="Durham M.E."/>
            <person name="Foxe J.M."/>
            <person name="Go M."/>
            <person name="Henderson B.A."/>
            <person name="Jones I.B."/>
            <person name="McGettigan J.A."/>
            <person name="Micheletti S.J."/>
            <person name="Nasrallah M.E."/>
            <person name="Ortiz D."/>
            <person name="Piller C.R."/>
            <person name="Privatt S.R."/>
            <person name="Schneider S.L."/>
            <person name="Sharp S."/>
            <person name="Smith T.C."/>
            <person name="Stanton J.D."/>
            <person name="Ullery H.E."/>
            <person name="Wilson R.J."/>
            <person name="Serrano M.G."/>
            <person name="Buck G."/>
            <person name="Lee V."/>
            <person name="Wang Y."/>
            <person name="Carvalho R."/>
            <person name="Voegtly L."/>
            <person name="Shi R."/>
            <person name="Duckworth R."/>
            <person name="Johnson A."/>
            <person name="Loviza R."/>
            <person name="Walstead R."/>
            <person name="Shah Z."/>
            <person name="Kiflezghi M."/>
            <person name="Wade K."/>
            <person name="Ball S.L."/>
            <person name="Bradley K.W."/>
            <person name="Asai D.J."/>
            <person name="Bowman C.A."/>
            <person name="Russell D.A."/>
            <person name="Pope W.H."/>
            <person name="Jacobs-Sera D."/>
            <person name="Hendrix R.W."/>
            <person name="Hatfull G.F."/>
        </authorList>
    </citation>
    <scope>NUCLEOTIDE SEQUENCE [LARGE SCALE GENOMIC DNA]</scope>
</reference>
<dbReference type="CDD" id="cd10528">
    <property type="entry name" value="SET_SETD8"/>
    <property type="match status" value="1"/>
</dbReference>
<evidence type="ECO:0000259" key="1">
    <source>
        <dbReference type="PROSITE" id="PS50280"/>
    </source>
</evidence>
<evidence type="ECO:0000313" key="2">
    <source>
        <dbReference type="EMBL" id="CUV05416.1"/>
    </source>
</evidence>
<feature type="domain" description="SET" evidence="1">
    <location>
        <begin position="402"/>
        <end position="540"/>
    </location>
</feature>
<dbReference type="InterPro" id="IPR047266">
    <property type="entry name" value="KMT5A-like_SET"/>
</dbReference>
<dbReference type="SMART" id="SM00317">
    <property type="entry name" value="SET"/>
    <property type="match status" value="1"/>
</dbReference>
<dbReference type="EMBL" id="LN877950">
    <property type="protein sequence ID" value="CUV05416.1"/>
    <property type="molecule type" value="Genomic_DNA"/>
</dbReference>
<dbReference type="AlphaFoldDB" id="A0A0S4TEU8"/>
<dbReference type="InterPro" id="IPR046341">
    <property type="entry name" value="SET_dom_sf"/>
</dbReference>
<dbReference type="Proteomes" id="UP000199752">
    <property type="component" value="Chromosome 4"/>
</dbReference>
<dbReference type="VEuPathDB" id="CryptoDB:ChTU502y2012_403g0160"/>